<evidence type="ECO:0000313" key="10">
    <source>
        <dbReference type="Proteomes" id="UP000288096"/>
    </source>
</evidence>
<proteinExistence type="inferred from homology"/>
<keyword evidence="3" id="KW-0227">DNA damage</keyword>
<dbReference type="AlphaFoldDB" id="A0A401FYM5"/>
<evidence type="ECO:0000256" key="5">
    <source>
        <dbReference type="ARBA" id="ARBA00023124"/>
    </source>
</evidence>
<keyword evidence="4 8" id="KW-0378">Hydrolase</keyword>
<protein>
    <recommendedName>
        <fullName evidence="8">Abasic site processing protein</fullName>
        <ecNumber evidence="8">3.4.-.-</ecNumber>
    </recommendedName>
</protein>
<keyword evidence="10" id="KW-1185">Reference proteome</keyword>
<keyword evidence="2 8" id="KW-0645">Protease</keyword>
<dbReference type="Pfam" id="PF02586">
    <property type="entry name" value="SRAP"/>
    <property type="match status" value="1"/>
</dbReference>
<dbReference type="EMBL" id="BEXT01000001">
    <property type="protein sequence ID" value="GBC62102.1"/>
    <property type="molecule type" value="Genomic_DNA"/>
</dbReference>
<dbReference type="Gene3D" id="3.90.1680.10">
    <property type="entry name" value="SOS response associated peptidase-like"/>
    <property type="match status" value="1"/>
</dbReference>
<evidence type="ECO:0000256" key="6">
    <source>
        <dbReference type="ARBA" id="ARBA00023125"/>
    </source>
</evidence>
<dbReference type="Proteomes" id="UP000288096">
    <property type="component" value="Unassembled WGS sequence"/>
</dbReference>
<dbReference type="PANTHER" id="PTHR13604">
    <property type="entry name" value="DC12-RELATED"/>
    <property type="match status" value="1"/>
</dbReference>
<keyword evidence="6" id="KW-0238">DNA-binding</keyword>
<keyword evidence="7" id="KW-0456">Lyase</keyword>
<evidence type="ECO:0000256" key="3">
    <source>
        <dbReference type="ARBA" id="ARBA00022763"/>
    </source>
</evidence>
<dbReference type="GO" id="GO:0016829">
    <property type="term" value="F:lyase activity"/>
    <property type="evidence" value="ECO:0007669"/>
    <property type="project" value="UniProtKB-KW"/>
</dbReference>
<dbReference type="PANTHER" id="PTHR13604:SF0">
    <property type="entry name" value="ABASIC SITE PROCESSING PROTEIN HMCES"/>
    <property type="match status" value="1"/>
</dbReference>
<dbReference type="GO" id="GO:0006508">
    <property type="term" value="P:proteolysis"/>
    <property type="evidence" value="ECO:0007669"/>
    <property type="project" value="UniProtKB-KW"/>
</dbReference>
<dbReference type="InterPro" id="IPR003738">
    <property type="entry name" value="SRAP"/>
</dbReference>
<evidence type="ECO:0000256" key="1">
    <source>
        <dbReference type="ARBA" id="ARBA00008136"/>
    </source>
</evidence>
<evidence type="ECO:0000313" key="9">
    <source>
        <dbReference type="EMBL" id="GBC62102.1"/>
    </source>
</evidence>
<dbReference type="GO" id="GO:0106300">
    <property type="term" value="P:protein-DNA covalent cross-linking repair"/>
    <property type="evidence" value="ECO:0007669"/>
    <property type="project" value="InterPro"/>
</dbReference>
<dbReference type="EC" id="3.4.-.-" evidence="8"/>
<comment type="similarity">
    <text evidence="1 8">Belongs to the SOS response-associated peptidase family.</text>
</comment>
<sequence>MCGRFAQHSTRETLIRHFAIETVTCDVTPAYNIAPTQEVLAVIARRERRLGKLRWGLIPPWAGDMSGTARLINARAETVAQKPVFRSAFKARRCLIPADGYYEWQKGESGRQPFYFTRPSGEPLAFAGLWETWKRRDGAVVCHSCAFLTTEADRSVREIHPRMPVMLLPAVYDMWLHPGNDPLKELWQILADGCIRDLTYYPVSRRVNSVKNNDEACLARL</sequence>
<accession>A0A401FYM5</accession>
<dbReference type="OrthoDB" id="6192129at2"/>
<dbReference type="InterPro" id="IPR036590">
    <property type="entry name" value="SRAP-like"/>
</dbReference>
<keyword evidence="5" id="KW-0190">Covalent protein-DNA linkage</keyword>
<comment type="caution">
    <text evidence="9">The sequence shown here is derived from an EMBL/GenBank/DDBJ whole genome shotgun (WGS) entry which is preliminary data.</text>
</comment>
<name>A0A401FYM5_9BACT</name>
<reference evidence="10" key="1">
    <citation type="submission" date="2017-11" db="EMBL/GenBank/DDBJ databases">
        <authorList>
            <person name="Watanabe M."/>
            <person name="Kojima H."/>
        </authorList>
    </citation>
    <scope>NUCLEOTIDE SEQUENCE [LARGE SCALE GENOMIC DNA]</scope>
    <source>
        <strain evidence="10">Tokyo 01</strain>
    </source>
</reference>
<dbReference type="GO" id="GO:0008233">
    <property type="term" value="F:peptidase activity"/>
    <property type="evidence" value="ECO:0007669"/>
    <property type="project" value="UniProtKB-KW"/>
</dbReference>
<evidence type="ECO:0000256" key="8">
    <source>
        <dbReference type="RuleBase" id="RU364100"/>
    </source>
</evidence>
<evidence type="ECO:0000256" key="7">
    <source>
        <dbReference type="ARBA" id="ARBA00023239"/>
    </source>
</evidence>
<dbReference type="SUPFAM" id="SSF143081">
    <property type="entry name" value="BB1717-like"/>
    <property type="match status" value="1"/>
</dbReference>
<gene>
    <name evidence="9" type="ORF">DENIS_3065</name>
</gene>
<dbReference type="GO" id="GO:0003697">
    <property type="term" value="F:single-stranded DNA binding"/>
    <property type="evidence" value="ECO:0007669"/>
    <property type="project" value="InterPro"/>
</dbReference>
<evidence type="ECO:0000256" key="4">
    <source>
        <dbReference type="ARBA" id="ARBA00022801"/>
    </source>
</evidence>
<reference evidence="10" key="2">
    <citation type="submission" date="2019-01" db="EMBL/GenBank/DDBJ databases">
        <title>Genome sequence of Desulfonema ishimotonii strain Tokyo 01.</title>
        <authorList>
            <person name="Fukui M."/>
        </authorList>
    </citation>
    <scope>NUCLEOTIDE SEQUENCE [LARGE SCALE GENOMIC DNA]</scope>
    <source>
        <strain evidence="10">Tokyo 01</strain>
    </source>
</reference>
<dbReference type="RefSeq" id="WP_124329305.1">
    <property type="nucleotide sequence ID" value="NZ_BEXT01000001.1"/>
</dbReference>
<evidence type="ECO:0000256" key="2">
    <source>
        <dbReference type="ARBA" id="ARBA00022670"/>
    </source>
</evidence>
<organism evidence="9 10">
    <name type="scientific">Desulfonema ishimotonii</name>
    <dbReference type="NCBI Taxonomy" id="45657"/>
    <lineage>
        <taxon>Bacteria</taxon>
        <taxon>Pseudomonadati</taxon>
        <taxon>Thermodesulfobacteriota</taxon>
        <taxon>Desulfobacteria</taxon>
        <taxon>Desulfobacterales</taxon>
        <taxon>Desulfococcaceae</taxon>
        <taxon>Desulfonema</taxon>
    </lineage>
</organism>